<dbReference type="KEGG" id="fau:Fraau_0703"/>
<organism evidence="10 11">
    <name type="scientific">Frateuria aurantia (strain ATCC 33424 / DSM 6220 / KCTC 2777 / LMG 1558 / NBRC 3245 / NCIMB 13370)</name>
    <name type="common">Acetobacter aurantius</name>
    <dbReference type="NCBI Taxonomy" id="767434"/>
    <lineage>
        <taxon>Bacteria</taxon>
        <taxon>Pseudomonadati</taxon>
        <taxon>Pseudomonadota</taxon>
        <taxon>Gammaproteobacteria</taxon>
        <taxon>Lysobacterales</taxon>
        <taxon>Rhodanobacteraceae</taxon>
        <taxon>Frateuria</taxon>
    </lineage>
</organism>
<keyword evidence="11" id="KW-1185">Reference proteome</keyword>
<dbReference type="InterPro" id="IPR012795">
    <property type="entry name" value="tRNA_Ile_lys_synt_N"/>
</dbReference>
<evidence type="ECO:0000256" key="4">
    <source>
        <dbReference type="ARBA" id="ARBA00022694"/>
    </source>
</evidence>
<keyword evidence="6 8" id="KW-0067">ATP-binding</keyword>
<evidence type="ECO:0000256" key="2">
    <source>
        <dbReference type="ARBA" id="ARBA00022490"/>
    </source>
</evidence>
<dbReference type="InterPro" id="IPR012796">
    <property type="entry name" value="Lysidine-tRNA-synth_C"/>
</dbReference>
<keyword evidence="5 8" id="KW-0547">Nucleotide-binding</keyword>
<dbReference type="PANTHER" id="PTHR43033">
    <property type="entry name" value="TRNA(ILE)-LYSIDINE SYNTHASE-RELATED"/>
    <property type="match status" value="1"/>
</dbReference>
<protein>
    <recommendedName>
        <fullName evidence="8">tRNA(Ile)-lysidine synthase</fullName>
        <ecNumber evidence="8">6.3.4.19</ecNumber>
    </recommendedName>
    <alternativeName>
        <fullName evidence="8">tRNA(Ile)-2-lysyl-cytidine synthase</fullName>
    </alternativeName>
    <alternativeName>
        <fullName evidence="8">tRNA(Ile)-lysidine synthetase</fullName>
    </alternativeName>
</protein>
<dbReference type="Gene3D" id="3.40.50.620">
    <property type="entry name" value="HUPs"/>
    <property type="match status" value="1"/>
</dbReference>
<comment type="subcellular location">
    <subcellularLocation>
        <location evidence="1 8">Cytoplasm</location>
    </subcellularLocation>
</comment>
<name>H8KZ72_FRAAD</name>
<evidence type="ECO:0000313" key="10">
    <source>
        <dbReference type="EMBL" id="AFC85176.1"/>
    </source>
</evidence>
<evidence type="ECO:0000256" key="3">
    <source>
        <dbReference type="ARBA" id="ARBA00022598"/>
    </source>
</evidence>
<feature type="binding site" evidence="8">
    <location>
        <begin position="25"/>
        <end position="30"/>
    </location>
    <ligand>
        <name>ATP</name>
        <dbReference type="ChEBI" id="CHEBI:30616"/>
    </ligand>
</feature>
<dbReference type="GO" id="GO:0032267">
    <property type="term" value="F:tRNA(Ile)-lysidine synthase activity"/>
    <property type="evidence" value="ECO:0007669"/>
    <property type="project" value="UniProtKB-EC"/>
</dbReference>
<comment type="similarity">
    <text evidence="8">Belongs to the tRNA(Ile)-lysidine synthase family.</text>
</comment>
<dbReference type="GO" id="GO:0005737">
    <property type="term" value="C:cytoplasm"/>
    <property type="evidence" value="ECO:0007669"/>
    <property type="project" value="UniProtKB-SubCell"/>
</dbReference>
<dbReference type="NCBIfam" id="TIGR02433">
    <property type="entry name" value="lysidine_TilS_C"/>
    <property type="match status" value="1"/>
</dbReference>
<dbReference type="GO" id="GO:0005524">
    <property type="term" value="F:ATP binding"/>
    <property type="evidence" value="ECO:0007669"/>
    <property type="project" value="UniProtKB-UniRule"/>
</dbReference>
<proteinExistence type="inferred from homology"/>
<dbReference type="GO" id="GO:0006400">
    <property type="term" value="P:tRNA modification"/>
    <property type="evidence" value="ECO:0007669"/>
    <property type="project" value="UniProtKB-UniRule"/>
</dbReference>
<evidence type="ECO:0000256" key="5">
    <source>
        <dbReference type="ARBA" id="ARBA00022741"/>
    </source>
</evidence>
<gene>
    <name evidence="8" type="primary">tilS</name>
    <name evidence="10" type="ordered locus">Fraau_0703</name>
</gene>
<dbReference type="Proteomes" id="UP000005234">
    <property type="component" value="Chromosome"/>
</dbReference>
<evidence type="ECO:0000256" key="8">
    <source>
        <dbReference type="HAMAP-Rule" id="MF_01161"/>
    </source>
</evidence>
<dbReference type="STRING" id="767434.Fraau_0703"/>
<dbReference type="InterPro" id="IPR011063">
    <property type="entry name" value="TilS/TtcA_N"/>
</dbReference>
<evidence type="ECO:0000313" key="11">
    <source>
        <dbReference type="Proteomes" id="UP000005234"/>
    </source>
</evidence>
<dbReference type="HOGENOM" id="CLU_018869_2_0_6"/>
<dbReference type="Pfam" id="PF01171">
    <property type="entry name" value="ATP_bind_3"/>
    <property type="match status" value="1"/>
</dbReference>
<dbReference type="NCBIfam" id="TIGR02432">
    <property type="entry name" value="lysidine_TilS_N"/>
    <property type="match status" value="1"/>
</dbReference>
<dbReference type="InterPro" id="IPR014729">
    <property type="entry name" value="Rossmann-like_a/b/a_fold"/>
</dbReference>
<dbReference type="CDD" id="cd01992">
    <property type="entry name" value="TilS_N"/>
    <property type="match status" value="1"/>
</dbReference>
<keyword evidence="2 8" id="KW-0963">Cytoplasm</keyword>
<dbReference type="Pfam" id="PF09179">
    <property type="entry name" value="TilS"/>
    <property type="match status" value="1"/>
</dbReference>
<dbReference type="AlphaFoldDB" id="H8KZ72"/>
<keyword evidence="4 8" id="KW-0819">tRNA processing</keyword>
<evidence type="ECO:0000259" key="9">
    <source>
        <dbReference type="SMART" id="SM00977"/>
    </source>
</evidence>
<dbReference type="SUPFAM" id="SSF56037">
    <property type="entry name" value="PheT/TilS domain"/>
    <property type="match status" value="1"/>
</dbReference>
<evidence type="ECO:0000256" key="1">
    <source>
        <dbReference type="ARBA" id="ARBA00004496"/>
    </source>
</evidence>
<evidence type="ECO:0000256" key="7">
    <source>
        <dbReference type="ARBA" id="ARBA00048539"/>
    </source>
</evidence>
<dbReference type="RefSeq" id="WP_014402182.1">
    <property type="nucleotide sequence ID" value="NC_017033.1"/>
</dbReference>
<dbReference type="SMART" id="SM00977">
    <property type="entry name" value="TilS_C"/>
    <property type="match status" value="1"/>
</dbReference>
<dbReference type="EC" id="6.3.4.19" evidence="8"/>
<dbReference type="HAMAP" id="MF_01161">
    <property type="entry name" value="tRNA_Ile_lys_synt"/>
    <property type="match status" value="1"/>
</dbReference>
<sequence>MSRGWTSKLLAELAEPGPPLCVGYSGGADSSSLLHALAMSDKVRRRGLRALHVDHGLDPASADWAAAARRFCAGLDLSCDVVQVRVDREQGQGLEAAAREARYRAFATRLAEGEWLLLAQHRDDQAETVLLKLLRGAGPDALRGMRRQRPLGRGLLLRPLLDVSGRLLRDYAHEHALPVQPDPSNQDLRLSRNYLRHAIMPQLQTHWPHAVDSILHAARWCGEAADALEPAITANLQALQEAGDASLAGPAWLALAPALRVPVLHEWLRRQGLPAPSTAQREQLERQIGALPGRLPQVRWSGAVVHVWRQRLWATPPVRSVPAGWSCPWHGEDVQLPDGSRYRLDSGSTTLPPLELRLRQGGERIQLAGETMHRELRDLFQQGGLPPWRRQSCPLVHENGQLIAVGDRWMSARGLELFQAHGGRPHWRPASAIDSDAGLG</sequence>
<dbReference type="PANTHER" id="PTHR43033:SF1">
    <property type="entry name" value="TRNA(ILE)-LYSIDINE SYNTHASE-RELATED"/>
    <property type="match status" value="1"/>
</dbReference>
<keyword evidence="3 8" id="KW-0436">Ligase</keyword>
<dbReference type="InterPro" id="IPR012094">
    <property type="entry name" value="tRNA_Ile_lys_synt"/>
</dbReference>
<dbReference type="EMBL" id="CP003350">
    <property type="protein sequence ID" value="AFC85176.1"/>
    <property type="molecule type" value="Genomic_DNA"/>
</dbReference>
<dbReference type="SUPFAM" id="SSF82829">
    <property type="entry name" value="MesJ substrate recognition domain-like"/>
    <property type="match status" value="1"/>
</dbReference>
<reference evidence="10" key="1">
    <citation type="submission" date="2012-02" db="EMBL/GenBank/DDBJ databases">
        <title>The complete genome of Frateuria aurantia DSM 6220.</title>
        <authorList>
            <consortium name="US DOE Joint Genome Institute (JGI-PGF)"/>
            <person name="Lucas S."/>
            <person name="Copeland A."/>
            <person name="Lapidus A."/>
            <person name="Glavina del Rio T."/>
            <person name="Dalin E."/>
            <person name="Tice H."/>
            <person name="Bruce D."/>
            <person name="Goodwin L."/>
            <person name="Pitluck S."/>
            <person name="Peters L."/>
            <person name="Ovchinnikova G."/>
            <person name="Teshima H."/>
            <person name="Kyrpides N."/>
            <person name="Mavromatis K."/>
            <person name="Ivanova N."/>
            <person name="Brettin T."/>
            <person name="Detter J.C."/>
            <person name="Han C."/>
            <person name="Larimer F."/>
            <person name="Land M."/>
            <person name="Hauser L."/>
            <person name="Markowitz V."/>
            <person name="Cheng J.-F."/>
            <person name="Hugenholtz P."/>
            <person name="Woyke T."/>
            <person name="Wu D."/>
            <person name="Brambilla E."/>
            <person name="Klenk H.-P."/>
            <person name="Eisen J.A."/>
        </authorList>
    </citation>
    <scope>NUCLEOTIDE SEQUENCE</scope>
    <source>
        <strain evidence="10">DSM 6220</strain>
    </source>
</reference>
<comment type="catalytic activity">
    <reaction evidence="7 8">
        <text>cytidine(34) in tRNA(Ile2) + L-lysine + ATP = lysidine(34) in tRNA(Ile2) + AMP + diphosphate + H(+)</text>
        <dbReference type="Rhea" id="RHEA:43744"/>
        <dbReference type="Rhea" id="RHEA-COMP:10625"/>
        <dbReference type="Rhea" id="RHEA-COMP:10670"/>
        <dbReference type="ChEBI" id="CHEBI:15378"/>
        <dbReference type="ChEBI" id="CHEBI:30616"/>
        <dbReference type="ChEBI" id="CHEBI:32551"/>
        <dbReference type="ChEBI" id="CHEBI:33019"/>
        <dbReference type="ChEBI" id="CHEBI:82748"/>
        <dbReference type="ChEBI" id="CHEBI:83665"/>
        <dbReference type="ChEBI" id="CHEBI:456215"/>
        <dbReference type="EC" id="6.3.4.19"/>
    </reaction>
</comment>
<dbReference type="Pfam" id="PF11734">
    <property type="entry name" value="TilS_C"/>
    <property type="match status" value="1"/>
</dbReference>
<comment type="function">
    <text evidence="8">Ligates lysine onto the cytidine present at position 34 of the AUA codon-specific tRNA(Ile) that contains the anticodon CAU, in an ATP-dependent manner. Cytidine is converted to lysidine, thus changing the amino acid specificity of the tRNA from methionine to isoleucine.</text>
</comment>
<dbReference type="SUPFAM" id="SSF52402">
    <property type="entry name" value="Adenine nucleotide alpha hydrolases-like"/>
    <property type="match status" value="1"/>
</dbReference>
<dbReference type="OrthoDB" id="9807403at2"/>
<feature type="domain" description="Lysidine-tRNA(Ile) synthetase C-terminal" evidence="9">
    <location>
        <begin position="354"/>
        <end position="427"/>
    </location>
</feature>
<dbReference type="InterPro" id="IPR015262">
    <property type="entry name" value="tRNA_Ile_lys_synt_subst-bd"/>
</dbReference>
<accession>H8KZ72</accession>
<comment type="domain">
    <text evidence="8">The N-terminal region contains the highly conserved SGGXDS motif, predicted to be a P-loop motif involved in ATP binding.</text>
</comment>
<evidence type="ECO:0000256" key="6">
    <source>
        <dbReference type="ARBA" id="ARBA00022840"/>
    </source>
</evidence>
<dbReference type="Gene3D" id="1.20.59.20">
    <property type="match status" value="1"/>
</dbReference>
<dbReference type="eggNOG" id="COG0037">
    <property type="taxonomic scope" value="Bacteria"/>
</dbReference>